<accession>A0A4Z2I9T7</accession>
<protein>
    <submittedName>
        <fullName evidence="1">Uncharacterized protein</fullName>
    </submittedName>
</protein>
<reference evidence="1 2" key="1">
    <citation type="submission" date="2019-03" db="EMBL/GenBank/DDBJ databases">
        <title>First draft genome of Liparis tanakae, snailfish: a comprehensive survey of snailfish specific genes.</title>
        <authorList>
            <person name="Kim W."/>
            <person name="Song I."/>
            <person name="Jeong J.-H."/>
            <person name="Kim D."/>
            <person name="Kim S."/>
            <person name="Ryu S."/>
            <person name="Song J.Y."/>
            <person name="Lee S.K."/>
        </authorList>
    </citation>
    <scope>NUCLEOTIDE SEQUENCE [LARGE SCALE GENOMIC DNA]</scope>
    <source>
        <tissue evidence="1">Muscle</tissue>
    </source>
</reference>
<keyword evidence="2" id="KW-1185">Reference proteome</keyword>
<dbReference type="AlphaFoldDB" id="A0A4Z2I9T7"/>
<sequence length="95" mass="10276">MDSVLRDVREFVFTLGNTPHSDFKSRMEKMGLPAALDARGVLGALARLPLPRLAPAKWACAVVGSRRGADAGLQGLSQRGHRCLKCTRRDGMKTG</sequence>
<evidence type="ECO:0000313" key="2">
    <source>
        <dbReference type="Proteomes" id="UP000314294"/>
    </source>
</evidence>
<name>A0A4Z2I9T7_9TELE</name>
<dbReference type="Proteomes" id="UP000314294">
    <property type="component" value="Unassembled WGS sequence"/>
</dbReference>
<organism evidence="1 2">
    <name type="scientific">Liparis tanakae</name>
    <name type="common">Tanaka's snailfish</name>
    <dbReference type="NCBI Taxonomy" id="230148"/>
    <lineage>
        <taxon>Eukaryota</taxon>
        <taxon>Metazoa</taxon>
        <taxon>Chordata</taxon>
        <taxon>Craniata</taxon>
        <taxon>Vertebrata</taxon>
        <taxon>Euteleostomi</taxon>
        <taxon>Actinopterygii</taxon>
        <taxon>Neopterygii</taxon>
        <taxon>Teleostei</taxon>
        <taxon>Neoteleostei</taxon>
        <taxon>Acanthomorphata</taxon>
        <taxon>Eupercaria</taxon>
        <taxon>Perciformes</taxon>
        <taxon>Cottioidei</taxon>
        <taxon>Cottales</taxon>
        <taxon>Liparidae</taxon>
        <taxon>Liparis</taxon>
    </lineage>
</organism>
<evidence type="ECO:0000313" key="1">
    <source>
        <dbReference type="EMBL" id="TNN74786.1"/>
    </source>
</evidence>
<gene>
    <name evidence="1" type="ORF">EYF80_014886</name>
</gene>
<comment type="caution">
    <text evidence="1">The sequence shown here is derived from an EMBL/GenBank/DDBJ whole genome shotgun (WGS) entry which is preliminary data.</text>
</comment>
<dbReference type="EMBL" id="SRLO01000110">
    <property type="protein sequence ID" value="TNN74786.1"/>
    <property type="molecule type" value="Genomic_DNA"/>
</dbReference>
<proteinExistence type="predicted"/>